<dbReference type="Proteomes" id="UP000265520">
    <property type="component" value="Unassembled WGS sequence"/>
</dbReference>
<dbReference type="InterPro" id="IPR044651">
    <property type="entry name" value="OTSB-like"/>
</dbReference>
<protein>
    <submittedName>
        <fullName evidence="2">Trehalose-6-phosphate phosphatase-like protein</fullName>
    </submittedName>
</protein>
<dbReference type="GO" id="GO:0004805">
    <property type="term" value="F:trehalose-phosphatase activity"/>
    <property type="evidence" value="ECO:0007669"/>
    <property type="project" value="InterPro"/>
</dbReference>
<dbReference type="Gene3D" id="3.40.50.1000">
    <property type="entry name" value="HAD superfamily/HAD-like"/>
    <property type="match status" value="1"/>
</dbReference>
<name>A0A392NF00_9FABA</name>
<dbReference type="GO" id="GO:0005992">
    <property type="term" value="P:trehalose biosynthetic process"/>
    <property type="evidence" value="ECO:0007669"/>
    <property type="project" value="InterPro"/>
</dbReference>
<dbReference type="AlphaFoldDB" id="A0A392NF00"/>
<comment type="caution">
    <text evidence="2">The sequence shown here is derived from an EMBL/GenBank/DDBJ whole genome shotgun (WGS) entry which is preliminary data.</text>
</comment>
<feature type="region of interest" description="Disordered" evidence="1">
    <location>
        <begin position="1"/>
        <end position="28"/>
    </location>
</feature>
<evidence type="ECO:0000313" key="2">
    <source>
        <dbReference type="EMBL" id="MCH97628.1"/>
    </source>
</evidence>
<reference evidence="2 3" key="1">
    <citation type="journal article" date="2018" name="Front. Plant Sci.">
        <title>Red Clover (Trifolium pratense) and Zigzag Clover (T. medium) - A Picture of Genomic Similarities and Differences.</title>
        <authorList>
            <person name="Dluhosova J."/>
            <person name="Istvanek J."/>
            <person name="Nedelnik J."/>
            <person name="Repkova J."/>
        </authorList>
    </citation>
    <scope>NUCLEOTIDE SEQUENCE [LARGE SCALE GENOMIC DNA]</scope>
    <source>
        <strain evidence="3">cv. 10/8</strain>
        <tissue evidence="2">Leaf</tissue>
    </source>
</reference>
<evidence type="ECO:0000256" key="1">
    <source>
        <dbReference type="SAM" id="MobiDB-lite"/>
    </source>
</evidence>
<proteinExistence type="predicted"/>
<organism evidence="2 3">
    <name type="scientific">Trifolium medium</name>
    <dbReference type="NCBI Taxonomy" id="97028"/>
    <lineage>
        <taxon>Eukaryota</taxon>
        <taxon>Viridiplantae</taxon>
        <taxon>Streptophyta</taxon>
        <taxon>Embryophyta</taxon>
        <taxon>Tracheophyta</taxon>
        <taxon>Spermatophyta</taxon>
        <taxon>Magnoliopsida</taxon>
        <taxon>eudicotyledons</taxon>
        <taxon>Gunneridae</taxon>
        <taxon>Pentapetalae</taxon>
        <taxon>rosids</taxon>
        <taxon>fabids</taxon>
        <taxon>Fabales</taxon>
        <taxon>Fabaceae</taxon>
        <taxon>Papilionoideae</taxon>
        <taxon>50 kb inversion clade</taxon>
        <taxon>NPAAA clade</taxon>
        <taxon>Hologalegina</taxon>
        <taxon>IRL clade</taxon>
        <taxon>Trifolieae</taxon>
        <taxon>Trifolium</taxon>
    </lineage>
</organism>
<keyword evidence="3" id="KW-1185">Reference proteome</keyword>
<feature type="compositionally biased region" description="Polar residues" evidence="1">
    <location>
        <begin position="1"/>
        <end position="21"/>
    </location>
</feature>
<dbReference type="PANTHER" id="PTHR43768">
    <property type="entry name" value="TREHALOSE 6-PHOSPHATE PHOSPHATASE"/>
    <property type="match status" value="1"/>
</dbReference>
<dbReference type="InterPro" id="IPR023214">
    <property type="entry name" value="HAD_sf"/>
</dbReference>
<sequence length="89" mass="10097">VAELQQSTINSNMKSILPANQTDDENEESIWSSYDSWLEKYPSALENFEKVMNIGKEKKIVVFLDYDGTLSQIVDDPDKAYMTDAVSTL</sequence>
<evidence type="ECO:0000313" key="3">
    <source>
        <dbReference type="Proteomes" id="UP000265520"/>
    </source>
</evidence>
<dbReference type="PANTHER" id="PTHR43768:SF28">
    <property type="entry name" value="TREHALOSE 6-PHOSPHATE PHOSPHATASE"/>
    <property type="match status" value="1"/>
</dbReference>
<dbReference type="EMBL" id="LXQA010035482">
    <property type="protein sequence ID" value="MCH97628.1"/>
    <property type="molecule type" value="Genomic_DNA"/>
</dbReference>
<feature type="non-terminal residue" evidence="2">
    <location>
        <position position="1"/>
    </location>
</feature>
<accession>A0A392NF00</accession>